<feature type="coiled-coil region" evidence="1">
    <location>
        <begin position="26"/>
        <end position="56"/>
    </location>
</feature>
<reference evidence="2" key="1">
    <citation type="submission" date="2019-08" db="EMBL/GenBank/DDBJ databases">
        <authorList>
            <person name="Kucharzyk K."/>
            <person name="Murdoch R.W."/>
            <person name="Higgins S."/>
            <person name="Loffler F."/>
        </authorList>
    </citation>
    <scope>NUCLEOTIDE SEQUENCE</scope>
</reference>
<proteinExistence type="predicted"/>
<organism evidence="2">
    <name type="scientific">bioreactor metagenome</name>
    <dbReference type="NCBI Taxonomy" id="1076179"/>
    <lineage>
        <taxon>unclassified sequences</taxon>
        <taxon>metagenomes</taxon>
        <taxon>ecological metagenomes</taxon>
    </lineage>
</organism>
<dbReference type="AlphaFoldDB" id="A0A644WKP6"/>
<name>A0A644WKP6_9ZZZZ</name>
<dbReference type="InterPro" id="IPR029024">
    <property type="entry name" value="TerB-like"/>
</dbReference>
<comment type="caution">
    <text evidence="2">The sequence shown here is derived from an EMBL/GenBank/DDBJ whole genome shotgun (WGS) entry which is preliminary data.</text>
</comment>
<accession>A0A644WKP6</accession>
<evidence type="ECO:0000256" key="1">
    <source>
        <dbReference type="SAM" id="Coils"/>
    </source>
</evidence>
<gene>
    <name evidence="2" type="ORF">SDC9_50627</name>
</gene>
<dbReference type="Gene3D" id="1.10.3680.10">
    <property type="entry name" value="TerB-like"/>
    <property type="match status" value="1"/>
</dbReference>
<sequence length="146" mass="17140">MFLKELNKEEGIAFINLVSIFADVDNEFAKEEKVLLKEYKEELEIEDKEIYNLKYEDIIEVIRKSSDRSKRIIYFELVGLSLVDGEYEDKEVDFLENLASELKITRATKIAIANYFYNFTDVYNFTTVDAENNIKLLKEQAEKILG</sequence>
<evidence type="ECO:0000313" key="2">
    <source>
        <dbReference type="EMBL" id="MPM04350.1"/>
    </source>
</evidence>
<dbReference type="EMBL" id="VSSQ01001031">
    <property type="protein sequence ID" value="MPM04350.1"/>
    <property type="molecule type" value="Genomic_DNA"/>
</dbReference>
<evidence type="ECO:0008006" key="3">
    <source>
        <dbReference type="Google" id="ProtNLM"/>
    </source>
</evidence>
<keyword evidence="1" id="KW-0175">Coiled coil</keyword>
<dbReference type="SUPFAM" id="SSF158682">
    <property type="entry name" value="TerB-like"/>
    <property type="match status" value="1"/>
</dbReference>
<protein>
    <recommendedName>
        <fullName evidence="3">Co-chaperone DjlA N-terminal domain-containing protein</fullName>
    </recommendedName>
</protein>